<evidence type="ECO:0000259" key="1">
    <source>
        <dbReference type="Pfam" id="PF01636"/>
    </source>
</evidence>
<dbReference type="EMBL" id="FOKI01000047">
    <property type="protein sequence ID" value="SFB41539.1"/>
    <property type="molecule type" value="Genomic_DNA"/>
</dbReference>
<gene>
    <name evidence="2" type="ORF">SAMN04488528_104715</name>
</gene>
<evidence type="ECO:0000313" key="2">
    <source>
        <dbReference type="EMBL" id="SFB41539.1"/>
    </source>
</evidence>
<proteinExistence type="predicted"/>
<dbReference type="RefSeq" id="WP_090042964.1">
    <property type="nucleotide sequence ID" value="NZ_FOKI01000047.1"/>
</dbReference>
<dbReference type="InterPro" id="IPR011009">
    <property type="entry name" value="Kinase-like_dom_sf"/>
</dbReference>
<dbReference type="InterPro" id="IPR002575">
    <property type="entry name" value="Aminoglycoside_PTrfase"/>
</dbReference>
<dbReference type="STRING" id="84698.SAMN04488528_104715"/>
<dbReference type="Gene3D" id="3.90.1200.10">
    <property type="match status" value="1"/>
</dbReference>
<dbReference type="GO" id="GO:0016301">
    <property type="term" value="F:kinase activity"/>
    <property type="evidence" value="ECO:0007669"/>
    <property type="project" value="UniProtKB-KW"/>
</dbReference>
<name>A0A1I1ATX2_9CLOT</name>
<dbReference type="Proteomes" id="UP000198619">
    <property type="component" value="Unassembled WGS sequence"/>
</dbReference>
<accession>A0A1I1ATX2</accession>
<dbReference type="AlphaFoldDB" id="A0A1I1ATX2"/>
<reference evidence="2 3" key="1">
    <citation type="submission" date="2016-10" db="EMBL/GenBank/DDBJ databases">
        <authorList>
            <person name="de Groot N.N."/>
        </authorList>
    </citation>
    <scope>NUCLEOTIDE SEQUENCE [LARGE SCALE GENOMIC DNA]</scope>
    <source>
        <strain evidence="2 3">DSM 12271</strain>
    </source>
</reference>
<dbReference type="Pfam" id="PF01636">
    <property type="entry name" value="APH"/>
    <property type="match status" value="1"/>
</dbReference>
<protein>
    <submittedName>
        <fullName evidence="2">Ser/Thr protein kinase RdoA involved in Cpx stress response, MazF antagonist</fullName>
    </submittedName>
</protein>
<keyword evidence="3" id="KW-1185">Reference proteome</keyword>
<keyword evidence="2" id="KW-0418">Kinase</keyword>
<sequence length="354" mass="42273">MNYHQLNNILSKLEKPQKLKEFTLINRCREDEDRFIYIVKLENNESFVIKFYKNNYNTIEKVNGWAKLARIYKKHELKIPEFKMFEDGNYAILNEYDGASYLIWVEEYICKKTLDDLNLDKNMGKQLLNQIGYCLGKMHSIARSENLKFTWNSPWVLFDTFSEDDKFDENYLNAYSLYTELKALPVDLHLLENIWKCYNKIRDKLKIGYDKLPNGAVQGDLSTNNILLDDNHNLYGIIDFNIAGNEVFVNHMMEESVFLSYASDDFWNTEEEILEMKSKLYNFINSYSENYALSNEEINKIEYLYQIIRPFRMEKVYPTIRLAHEEKDFKEINKRLQWIYSEMNAPFNVLDILG</sequence>
<organism evidence="2 3">
    <name type="scientific">Clostridium frigidicarnis</name>
    <dbReference type="NCBI Taxonomy" id="84698"/>
    <lineage>
        <taxon>Bacteria</taxon>
        <taxon>Bacillati</taxon>
        <taxon>Bacillota</taxon>
        <taxon>Clostridia</taxon>
        <taxon>Eubacteriales</taxon>
        <taxon>Clostridiaceae</taxon>
        <taxon>Clostridium</taxon>
    </lineage>
</organism>
<dbReference type="OrthoDB" id="2569165at2"/>
<evidence type="ECO:0000313" key="3">
    <source>
        <dbReference type="Proteomes" id="UP000198619"/>
    </source>
</evidence>
<feature type="domain" description="Aminoglycoside phosphotransferase" evidence="1">
    <location>
        <begin position="37"/>
        <end position="244"/>
    </location>
</feature>
<dbReference type="SUPFAM" id="SSF56112">
    <property type="entry name" value="Protein kinase-like (PK-like)"/>
    <property type="match status" value="1"/>
</dbReference>
<keyword evidence="2" id="KW-0808">Transferase</keyword>